<protein>
    <recommendedName>
        <fullName evidence="6">DUF2752 domain-containing protein</fullName>
    </recommendedName>
</protein>
<dbReference type="Proteomes" id="UP000011124">
    <property type="component" value="Chromosome"/>
</dbReference>
<feature type="transmembrane region" description="Helical" evidence="1">
    <location>
        <begin position="48"/>
        <end position="69"/>
    </location>
</feature>
<dbReference type="KEGG" id="ssg:Selsp_0294"/>
<dbReference type="eggNOG" id="ENOG5032YJ2">
    <property type="taxonomic scope" value="Bacteria"/>
</dbReference>
<evidence type="ECO:0000256" key="1">
    <source>
        <dbReference type="SAM" id="Phobius"/>
    </source>
</evidence>
<dbReference type="Proteomes" id="UP000003505">
    <property type="component" value="Unassembled WGS sequence"/>
</dbReference>
<dbReference type="HOGENOM" id="CLU_098258_2_0_9"/>
<feature type="transmembrane region" description="Helical" evidence="1">
    <location>
        <begin position="139"/>
        <end position="156"/>
    </location>
</feature>
<organism evidence="3 4">
    <name type="scientific">Selenomonas sputigena (strain ATCC 35185 / DSM 20758 / CCUG 44933 / VPI D19B-28)</name>
    <dbReference type="NCBI Taxonomy" id="546271"/>
    <lineage>
        <taxon>Bacteria</taxon>
        <taxon>Bacillati</taxon>
        <taxon>Bacillota</taxon>
        <taxon>Negativicutes</taxon>
        <taxon>Selenomonadales</taxon>
        <taxon>Selenomonadaceae</taxon>
        <taxon>Selenomonas</taxon>
    </lineage>
</organism>
<evidence type="ECO:0000313" key="3">
    <source>
        <dbReference type="EMBL" id="EEX76248.1"/>
    </source>
</evidence>
<dbReference type="STRING" id="546271.Selsp_0294"/>
<accession>C9LY54</accession>
<keyword evidence="1" id="KW-0812">Transmembrane</keyword>
<evidence type="ECO:0000313" key="4">
    <source>
        <dbReference type="Proteomes" id="UP000003505"/>
    </source>
</evidence>
<gene>
    <name evidence="2" type="ordered locus">Selsp_0294</name>
    <name evidence="3" type="ORF">SELSPUOL_02413</name>
</gene>
<name>C9LY54_SELS3</name>
<keyword evidence="1" id="KW-0472">Membrane</keyword>
<reference evidence="2 5" key="2">
    <citation type="submission" date="2011-04" db="EMBL/GenBank/DDBJ databases">
        <title>The complete genome of Selenomonas sputigena DSM 20758.</title>
        <authorList>
            <consortium name="US DOE Joint Genome Institute (JGI-PGF)"/>
            <person name="Lucas S."/>
            <person name="Copeland A."/>
            <person name="Lapidus A."/>
            <person name="Bruce D."/>
            <person name="Goodwin L."/>
            <person name="Pitluck S."/>
            <person name="Peters L."/>
            <person name="Kyrpides N."/>
            <person name="Mavromatis K."/>
            <person name="Ivanova N."/>
            <person name="Ovchinnikova G."/>
            <person name="Teshima H."/>
            <person name="Detter J.C."/>
            <person name="Tapia R."/>
            <person name="Han C."/>
            <person name="Land M."/>
            <person name="Hauser L."/>
            <person name="Markowitz V."/>
            <person name="Cheng J.-F."/>
            <person name="Hugenholtz P."/>
            <person name="Woyke T."/>
            <person name="Wu D."/>
            <person name="Gronow S."/>
            <person name="Wellnitz S."/>
            <person name="Schneider S."/>
            <person name="Klenk H.-P."/>
            <person name="Eisen J.A."/>
        </authorList>
    </citation>
    <scope>NUCLEOTIDE SEQUENCE [LARGE SCALE GENOMIC DNA]</scope>
    <source>
        <strain evidence="2">ATCC 35185</strain>
        <strain evidence="5">ATCC 35185 / DSM 20758 / VPI D19B-28</strain>
    </source>
</reference>
<reference evidence="3 4" key="1">
    <citation type="submission" date="2009-09" db="EMBL/GenBank/DDBJ databases">
        <authorList>
            <person name="Weinstock G."/>
            <person name="Sodergren E."/>
            <person name="Clifton S."/>
            <person name="Fulton L."/>
            <person name="Fulton B."/>
            <person name="Courtney L."/>
            <person name="Fronick C."/>
            <person name="Harrison M."/>
            <person name="Strong C."/>
            <person name="Farmer C."/>
            <person name="Delahaunty K."/>
            <person name="Markovic C."/>
            <person name="Hall O."/>
            <person name="Minx P."/>
            <person name="Tomlinson C."/>
            <person name="Mitreva M."/>
            <person name="Nelson J."/>
            <person name="Hou S."/>
            <person name="Wollam A."/>
            <person name="Pepin K.H."/>
            <person name="Johnson M."/>
            <person name="Bhonagiri V."/>
            <person name="Nash W.E."/>
            <person name="Warren W."/>
            <person name="Chinwalla A."/>
            <person name="Mardis E.R."/>
            <person name="Wilson R.K."/>
        </authorList>
    </citation>
    <scope>NUCLEOTIDE SEQUENCE [LARGE SCALE GENOMIC DNA]</scope>
    <source>
        <strain evidence="3">ATCC 35185</strain>
        <strain evidence="4">ATCC 35185 / DSM 20758 / VPI D19B-28</strain>
    </source>
</reference>
<dbReference type="OrthoDB" id="9815897at2"/>
<dbReference type="Pfam" id="PF10825">
    <property type="entry name" value="DUF2752"/>
    <property type="match status" value="1"/>
</dbReference>
<dbReference type="EMBL" id="CP002637">
    <property type="protein sequence ID" value="AEB99268.1"/>
    <property type="molecule type" value="Genomic_DNA"/>
</dbReference>
<evidence type="ECO:0000313" key="5">
    <source>
        <dbReference type="Proteomes" id="UP000011124"/>
    </source>
</evidence>
<evidence type="ECO:0000313" key="2">
    <source>
        <dbReference type="EMBL" id="AEB99268.1"/>
    </source>
</evidence>
<dbReference type="AlphaFoldDB" id="C9LY54"/>
<sequence>MNDTKKENPSAFGRFLFAAKTITGNAEGAARCFAAEQRTRAKVIFQRYALLLAVGVAYLIFCRTTGLSLPCPFHAMTGLDCPGCGITRLMLSLSEGDLAAAFHANEAIFILGPLLCIFLLRDDLHWILHGKRKEPPRPFVFFLLIVFAAFTIWRNFLR</sequence>
<dbReference type="EMBL" id="ACKP02000050">
    <property type="protein sequence ID" value="EEX76248.1"/>
    <property type="molecule type" value="Genomic_DNA"/>
</dbReference>
<proteinExistence type="predicted"/>
<keyword evidence="5" id="KW-1185">Reference proteome</keyword>
<dbReference type="InterPro" id="IPR021215">
    <property type="entry name" value="DUF2752"/>
</dbReference>
<evidence type="ECO:0008006" key="6">
    <source>
        <dbReference type="Google" id="ProtNLM"/>
    </source>
</evidence>
<keyword evidence="1" id="KW-1133">Transmembrane helix</keyword>
<feature type="transmembrane region" description="Helical" evidence="1">
    <location>
        <begin position="98"/>
        <end position="119"/>
    </location>
</feature>
<dbReference type="RefSeq" id="WP_006193777.1">
    <property type="nucleotide sequence ID" value="NC_015437.1"/>
</dbReference>